<dbReference type="PRINTS" id="PR00455">
    <property type="entry name" value="HTHTETR"/>
</dbReference>
<dbReference type="Gene3D" id="1.10.357.10">
    <property type="entry name" value="Tetracycline Repressor, domain 2"/>
    <property type="match status" value="1"/>
</dbReference>
<dbReference type="InterPro" id="IPR001647">
    <property type="entry name" value="HTH_TetR"/>
</dbReference>
<dbReference type="InterPro" id="IPR009057">
    <property type="entry name" value="Homeodomain-like_sf"/>
</dbReference>
<dbReference type="GO" id="GO:0003700">
    <property type="term" value="F:DNA-binding transcription factor activity"/>
    <property type="evidence" value="ECO:0007669"/>
    <property type="project" value="TreeGrafter"/>
</dbReference>
<dbReference type="STRING" id="1842727.RD110_24470"/>
<reference evidence="6 7" key="1">
    <citation type="submission" date="2017-01" db="EMBL/GenBank/DDBJ databases">
        <authorList>
            <person name="Mah S.A."/>
            <person name="Swanson W.J."/>
            <person name="Moy G.W."/>
            <person name="Vacquier V.D."/>
        </authorList>
    </citation>
    <scope>NUCLEOTIDE SEQUENCE [LARGE SCALE GENOMIC DNA]</scope>
    <source>
        <strain evidence="6 7">DCY110</strain>
    </source>
</reference>
<keyword evidence="3" id="KW-0804">Transcription</keyword>
<dbReference type="Pfam" id="PF02909">
    <property type="entry name" value="TetR_C_1"/>
    <property type="match status" value="1"/>
</dbReference>
<keyword evidence="7" id="KW-1185">Reference proteome</keyword>
<dbReference type="GO" id="GO:0045892">
    <property type="term" value="P:negative regulation of DNA-templated transcription"/>
    <property type="evidence" value="ECO:0007669"/>
    <property type="project" value="InterPro"/>
</dbReference>
<dbReference type="PROSITE" id="PS50977">
    <property type="entry name" value="HTH_TETR_2"/>
    <property type="match status" value="1"/>
</dbReference>
<dbReference type="InterPro" id="IPR004111">
    <property type="entry name" value="Repressor_TetR_C"/>
</dbReference>
<evidence type="ECO:0000313" key="6">
    <source>
        <dbReference type="EMBL" id="APW39970.1"/>
    </source>
</evidence>
<evidence type="ECO:0000256" key="2">
    <source>
        <dbReference type="ARBA" id="ARBA00023125"/>
    </source>
</evidence>
<dbReference type="Pfam" id="PF00440">
    <property type="entry name" value="TetR_N"/>
    <property type="match status" value="1"/>
</dbReference>
<dbReference type="SUPFAM" id="SSF46689">
    <property type="entry name" value="Homeodomain-like"/>
    <property type="match status" value="1"/>
</dbReference>
<dbReference type="InterPro" id="IPR036271">
    <property type="entry name" value="Tet_transcr_reg_TetR-rel_C_sf"/>
</dbReference>
<dbReference type="SUPFAM" id="SSF48498">
    <property type="entry name" value="Tetracyclin repressor-like, C-terminal domain"/>
    <property type="match status" value="1"/>
</dbReference>
<feature type="domain" description="HTH tetR-type" evidence="5">
    <location>
        <begin position="1"/>
        <end position="61"/>
    </location>
</feature>
<dbReference type="GO" id="GO:0000976">
    <property type="term" value="F:transcription cis-regulatory region binding"/>
    <property type="evidence" value="ECO:0007669"/>
    <property type="project" value="TreeGrafter"/>
</dbReference>
<organism evidence="6 7">
    <name type="scientific">Rhodoferax koreensis</name>
    <dbReference type="NCBI Taxonomy" id="1842727"/>
    <lineage>
        <taxon>Bacteria</taxon>
        <taxon>Pseudomonadati</taxon>
        <taxon>Pseudomonadota</taxon>
        <taxon>Betaproteobacteria</taxon>
        <taxon>Burkholderiales</taxon>
        <taxon>Comamonadaceae</taxon>
        <taxon>Rhodoferax</taxon>
    </lineage>
</organism>
<evidence type="ECO:0000256" key="3">
    <source>
        <dbReference type="ARBA" id="ARBA00023163"/>
    </source>
</evidence>
<dbReference type="Gene3D" id="1.10.10.60">
    <property type="entry name" value="Homeodomain-like"/>
    <property type="match status" value="1"/>
</dbReference>
<keyword evidence="2 4" id="KW-0238">DNA-binding</keyword>
<sequence length="228" mass="24732">MLGRERILEAALALIDTHGPQAFNIRELARVLGVAPAAIYWHVPSRNELVSGAAALVLHGVADDIAPGRWQDRLRTLLQRYREVLQRHPRLAPLVASEMLCNAAFDAVLLDHVVHLLEDAGFGGADLVDAYNVVIAAMCGFATLELSAAPDEDIEGWEAACRSQIAGVDALRQPALARHLVALEDRAFILRWSSGTDRPLASGFAAWTDVIVRGLESRARALRRAAAP</sequence>
<dbReference type="PANTHER" id="PTHR30055">
    <property type="entry name" value="HTH-TYPE TRANSCRIPTIONAL REGULATOR RUTR"/>
    <property type="match status" value="1"/>
</dbReference>
<evidence type="ECO:0000256" key="4">
    <source>
        <dbReference type="PROSITE-ProRule" id="PRU00335"/>
    </source>
</evidence>
<protein>
    <recommendedName>
        <fullName evidence="5">HTH tetR-type domain-containing protein</fullName>
    </recommendedName>
</protein>
<feature type="DNA-binding region" description="H-T-H motif" evidence="4">
    <location>
        <begin position="24"/>
        <end position="43"/>
    </location>
</feature>
<dbReference type="PANTHER" id="PTHR30055:SF151">
    <property type="entry name" value="TRANSCRIPTIONAL REGULATORY PROTEIN"/>
    <property type="match status" value="1"/>
</dbReference>
<dbReference type="Proteomes" id="UP000186609">
    <property type="component" value="Chromosome"/>
</dbReference>
<gene>
    <name evidence="6" type="ORF">RD110_24470</name>
</gene>
<proteinExistence type="predicted"/>
<name>A0A1P8K1U0_9BURK</name>
<dbReference type="EMBL" id="CP019236">
    <property type="protein sequence ID" value="APW39970.1"/>
    <property type="molecule type" value="Genomic_DNA"/>
</dbReference>
<accession>A0A1P8K1U0</accession>
<keyword evidence="1" id="KW-0805">Transcription regulation</keyword>
<dbReference type="AlphaFoldDB" id="A0A1P8K1U0"/>
<evidence type="ECO:0000259" key="5">
    <source>
        <dbReference type="PROSITE" id="PS50977"/>
    </source>
</evidence>
<evidence type="ECO:0000256" key="1">
    <source>
        <dbReference type="ARBA" id="ARBA00023015"/>
    </source>
</evidence>
<dbReference type="KEGG" id="rhy:RD110_24470"/>
<dbReference type="InterPro" id="IPR050109">
    <property type="entry name" value="HTH-type_TetR-like_transc_reg"/>
</dbReference>
<evidence type="ECO:0000313" key="7">
    <source>
        <dbReference type="Proteomes" id="UP000186609"/>
    </source>
</evidence>